<dbReference type="EMBL" id="BPOP01000005">
    <property type="protein sequence ID" value="GJB90818.1"/>
    <property type="molecule type" value="Genomic_DNA"/>
</dbReference>
<reference evidence="2 4" key="1">
    <citation type="submission" date="2021-07" db="EMBL/GenBank/DDBJ databases">
        <title>Draft genome sequence of carbapenem-resistant Aeromonas spp. in Japan.</title>
        <authorList>
            <person name="Maehana S."/>
            <person name="Suzuki M."/>
            <person name="Kitasato H."/>
        </authorList>
    </citation>
    <scope>NUCLEOTIDE SEQUENCE</scope>
    <source>
        <strain evidence="1">KAM343</strain>
        <strain evidence="2">KAM351</strain>
        <strain evidence="3 4">KAM382</strain>
    </source>
</reference>
<dbReference type="AlphaFoldDB" id="A0A7R7ZC44"/>
<dbReference type="EMBL" id="BPNN01000002">
    <property type="protein sequence ID" value="GJA61556.1"/>
    <property type="molecule type" value="Genomic_DNA"/>
</dbReference>
<comment type="caution">
    <text evidence="2">The sequence shown here is derived from an EMBL/GenBank/DDBJ whole genome shotgun (WGS) entry which is preliminary data.</text>
</comment>
<gene>
    <name evidence="1" type="ORF">KAM343_01730</name>
    <name evidence="2" type="ORF">KAM351_01670</name>
    <name evidence="3" type="ORF">KAM382_08790</name>
</gene>
<evidence type="ECO:0000313" key="2">
    <source>
        <dbReference type="EMBL" id="GJA61556.1"/>
    </source>
</evidence>
<protein>
    <submittedName>
        <fullName evidence="2">Uncharacterized protein</fullName>
    </submittedName>
</protein>
<dbReference type="Proteomes" id="UP000886934">
    <property type="component" value="Unassembled WGS sequence"/>
</dbReference>
<dbReference type="Proteomes" id="UP000737420">
    <property type="component" value="Unassembled WGS sequence"/>
</dbReference>
<proteinExistence type="predicted"/>
<evidence type="ECO:0000313" key="4">
    <source>
        <dbReference type="Proteomes" id="UP000737420"/>
    </source>
</evidence>
<name>A0A7R7ZC44_AERCA</name>
<sequence>MGGYFQQGIGLGIESGGFNIDDDGVKAAKTALEGVNGVGHGISVGVKGGGIMAKKRALVPYLPPWDGKRAILKHLCL</sequence>
<evidence type="ECO:0000313" key="3">
    <source>
        <dbReference type="EMBL" id="GJB90818.1"/>
    </source>
</evidence>
<accession>A0A7R7ZC44</accession>
<evidence type="ECO:0000313" key="5">
    <source>
        <dbReference type="Proteomes" id="UP000886934"/>
    </source>
</evidence>
<evidence type="ECO:0000313" key="1">
    <source>
        <dbReference type="EMBL" id="GJA39377.1"/>
    </source>
</evidence>
<dbReference type="Proteomes" id="UP000886939">
    <property type="component" value="Unassembled WGS sequence"/>
</dbReference>
<organism evidence="2 5">
    <name type="scientific">Aeromonas caviae</name>
    <name type="common">Aeromonas punctata</name>
    <dbReference type="NCBI Taxonomy" id="648"/>
    <lineage>
        <taxon>Bacteria</taxon>
        <taxon>Pseudomonadati</taxon>
        <taxon>Pseudomonadota</taxon>
        <taxon>Gammaproteobacteria</taxon>
        <taxon>Aeromonadales</taxon>
        <taxon>Aeromonadaceae</taxon>
        <taxon>Aeromonas</taxon>
    </lineage>
</organism>
<dbReference type="EMBL" id="BPNI01000002">
    <property type="protein sequence ID" value="GJA39377.1"/>
    <property type="molecule type" value="Genomic_DNA"/>
</dbReference>